<accession>A0A5B1CJ35</accession>
<dbReference type="EMBL" id="VRLW01000001">
    <property type="protein sequence ID" value="KAA1259935.1"/>
    <property type="molecule type" value="Genomic_DNA"/>
</dbReference>
<feature type="compositionally biased region" description="Basic and acidic residues" evidence="3">
    <location>
        <begin position="379"/>
        <end position="408"/>
    </location>
</feature>
<feature type="compositionally biased region" description="Low complexity" evidence="3">
    <location>
        <begin position="357"/>
        <end position="378"/>
    </location>
</feature>
<evidence type="ECO:0000259" key="4">
    <source>
        <dbReference type="PROSITE" id="PS50887"/>
    </source>
</evidence>
<feature type="region of interest" description="Disordered" evidence="3">
    <location>
        <begin position="327"/>
        <end position="443"/>
    </location>
</feature>
<dbReference type="NCBIfam" id="TIGR00254">
    <property type="entry name" value="GGDEF"/>
    <property type="match status" value="1"/>
</dbReference>
<name>A0A5B1CJ35_9BACT</name>
<evidence type="ECO:0000313" key="6">
    <source>
        <dbReference type="Proteomes" id="UP000322699"/>
    </source>
</evidence>
<keyword evidence="5" id="KW-0808">Transferase</keyword>
<keyword evidence="2" id="KW-0175">Coiled coil</keyword>
<evidence type="ECO:0000256" key="3">
    <source>
        <dbReference type="SAM" id="MobiDB-lite"/>
    </source>
</evidence>
<dbReference type="EC" id="2.7.7.65" evidence="1"/>
<reference evidence="5 6" key="1">
    <citation type="submission" date="2019-08" db="EMBL/GenBank/DDBJ databases">
        <title>Deep-cultivation of Planctomycetes and their phenomic and genomic characterization uncovers novel biology.</title>
        <authorList>
            <person name="Wiegand S."/>
            <person name="Jogler M."/>
            <person name="Boedeker C."/>
            <person name="Pinto D."/>
            <person name="Vollmers J."/>
            <person name="Rivas-Marin E."/>
            <person name="Kohn T."/>
            <person name="Peeters S.H."/>
            <person name="Heuer A."/>
            <person name="Rast P."/>
            <person name="Oberbeckmann S."/>
            <person name="Bunk B."/>
            <person name="Jeske O."/>
            <person name="Meyerdierks A."/>
            <person name="Storesund J.E."/>
            <person name="Kallscheuer N."/>
            <person name="Luecker S."/>
            <person name="Lage O.M."/>
            <person name="Pohl T."/>
            <person name="Merkel B.J."/>
            <person name="Hornburger P."/>
            <person name="Mueller R.-W."/>
            <person name="Bruemmer F."/>
            <person name="Labrenz M."/>
            <person name="Spormann A.M."/>
            <person name="Op Den Camp H."/>
            <person name="Overmann J."/>
            <person name="Amann R."/>
            <person name="Jetten M.S.M."/>
            <person name="Mascher T."/>
            <person name="Medema M.H."/>
            <person name="Devos D.P."/>
            <person name="Kaster A.-K."/>
            <person name="Ovreas L."/>
            <person name="Rohde M."/>
            <person name="Galperin M.Y."/>
            <person name="Jogler C."/>
        </authorList>
    </citation>
    <scope>NUCLEOTIDE SEQUENCE [LARGE SCALE GENOMIC DNA]</scope>
    <source>
        <strain evidence="5 6">LF1</strain>
    </source>
</reference>
<dbReference type="AlphaFoldDB" id="A0A5B1CJ35"/>
<sequence length="590" mass="63684">MIWLDFLIALSCGGAGLACGWVMHAMDGIGGESNPVAASKSKCAAASSDPTVNDDADDPEAQRELVSNAADRLKSYAYAMAADVDAHQSKVQAVNNSLNESADASPEAVSEAIHQLVEANEEMQSQLQSAQDRIHEQALQIECAEKRAETDALTRVPNRGAFDRHFAQRHELGSGVASTLAMLDVDHFKKFNDVYGHRAGDEVLRIVAGMLHSRLNERGIVARFGGEEFAVILDDCDIDQASQYVEEARQAISQREIHFEGKRLRVTASAGLAQLSLDSSEQGDGQQCESLEQWMQRSDDGLYHSKEAGRDCGHWMDGQTPVKIELSKSSGLESTPVSKTEAPSTAGEEVNEQAVNEETVSQETVSEETVSQETVSEETQSKVEKTGDDKLSDDKTGDKDPSEAKDVVSENETANETASEETSEEAADVEDADEPATGPFASLPNRKAMAQEFSEMQERAGASVTTFVMAIRCHTEASASAMRSLLQVTRATLRNVDRLGYQDQSTLLVCMPSVDQETARTRGEQICRSAGSIGLSSEDGEDRAISIGVAEIEAGEDFDQVVDRSVTMANQGRDPNRDIVTFDAESAAAS</sequence>
<comment type="caution">
    <text evidence="5">The sequence shown here is derived from an EMBL/GenBank/DDBJ whole genome shotgun (WGS) entry which is preliminary data.</text>
</comment>
<dbReference type="InterPro" id="IPR043128">
    <property type="entry name" value="Rev_trsase/Diguanyl_cyclase"/>
</dbReference>
<dbReference type="PANTHER" id="PTHR45138:SF24">
    <property type="entry name" value="DIGUANYLATE CYCLASE DGCC-RELATED"/>
    <property type="match status" value="1"/>
</dbReference>
<dbReference type="InterPro" id="IPR029787">
    <property type="entry name" value="Nucleotide_cyclase"/>
</dbReference>
<dbReference type="Pfam" id="PF00990">
    <property type="entry name" value="GGDEF"/>
    <property type="match status" value="1"/>
</dbReference>
<dbReference type="PANTHER" id="PTHR45138">
    <property type="entry name" value="REGULATORY COMPONENTS OF SENSORY TRANSDUCTION SYSTEM"/>
    <property type="match status" value="1"/>
</dbReference>
<organism evidence="5 6">
    <name type="scientific">Rubripirellula obstinata</name>
    <dbReference type="NCBI Taxonomy" id="406547"/>
    <lineage>
        <taxon>Bacteria</taxon>
        <taxon>Pseudomonadati</taxon>
        <taxon>Planctomycetota</taxon>
        <taxon>Planctomycetia</taxon>
        <taxon>Pirellulales</taxon>
        <taxon>Pirellulaceae</taxon>
        <taxon>Rubripirellula</taxon>
    </lineage>
</organism>
<evidence type="ECO:0000256" key="1">
    <source>
        <dbReference type="ARBA" id="ARBA00012528"/>
    </source>
</evidence>
<dbReference type="InterPro" id="IPR000160">
    <property type="entry name" value="GGDEF_dom"/>
</dbReference>
<evidence type="ECO:0000313" key="5">
    <source>
        <dbReference type="EMBL" id="KAA1259935.1"/>
    </source>
</evidence>
<dbReference type="CDD" id="cd01949">
    <property type="entry name" value="GGDEF"/>
    <property type="match status" value="1"/>
</dbReference>
<dbReference type="OrthoDB" id="243535at2"/>
<dbReference type="GO" id="GO:0005886">
    <property type="term" value="C:plasma membrane"/>
    <property type="evidence" value="ECO:0007669"/>
    <property type="project" value="TreeGrafter"/>
</dbReference>
<keyword evidence="6" id="KW-1185">Reference proteome</keyword>
<dbReference type="Proteomes" id="UP000322699">
    <property type="component" value="Unassembled WGS sequence"/>
</dbReference>
<gene>
    <name evidence="5" type="primary">yedQ</name>
    <name evidence="5" type="ORF">LF1_24730</name>
</gene>
<dbReference type="PROSITE" id="PS50887">
    <property type="entry name" value="GGDEF"/>
    <property type="match status" value="1"/>
</dbReference>
<feature type="compositionally biased region" description="Polar residues" evidence="3">
    <location>
        <begin position="327"/>
        <end position="343"/>
    </location>
</feature>
<dbReference type="InterPro" id="IPR050469">
    <property type="entry name" value="Diguanylate_Cyclase"/>
</dbReference>
<dbReference type="Gene3D" id="3.30.70.270">
    <property type="match status" value="1"/>
</dbReference>
<dbReference type="GO" id="GO:0052621">
    <property type="term" value="F:diguanylate cyclase activity"/>
    <property type="evidence" value="ECO:0007669"/>
    <property type="project" value="UniProtKB-EC"/>
</dbReference>
<dbReference type="FunFam" id="3.30.70.270:FF:000001">
    <property type="entry name" value="Diguanylate cyclase domain protein"/>
    <property type="match status" value="1"/>
</dbReference>
<feature type="coiled-coil region" evidence="2">
    <location>
        <begin position="113"/>
        <end position="147"/>
    </location>
</feature>
<dbReference type="RefSeq" id="WP_149752759.1">
    <property type="nucleotide sequence ID" value="NZ_LWSK01000152.1"/>
</dbReference>
<evidence type="ECO:0000256" key="2">
    <source>
        <dbReference type="SAM" id="Coils"/>
    </source>
</evidence>
<keyword evidence="5" id="KW-0548">Nucleotidyltransferase</keyword>
<feature type="compositionally biased region" description="Acidic residues" evidence="3">
    <location>
        <begin position="418"/>
        <end position="434"/>
    </location>
</feature>
<dbReference type="SUPFAM" id="SSF55073">
    <property type="entry name" value="Nucleotide cyclase"/>
    <property type="match status" value="1"/>
</dbReference>
<dbReference type="GO" id="GO:0043709">
    <property type="term" value="P:cell adhesion involved in single-species biofilm formation"/>
    <property type="evidence" value="ECO:0007669"/>
    <property type="project" value="TreeGrafter"/>
</dbReference>
<protein>
    <recommendedName>
        <fullName evidence="1">diguanylate cyclase</fullName>
        <ecNumber evidence="1">2.7.7.65</ecNumber>
    </recommendedName>
</protein>
<feature type="domain" description="GGDEF" evidence="4">
    <location>
        <begin position="176"/>
        <end position="318"/>
    </location>
</feature>
<dbReference type="SMART" id="SM00267">
    <property type="entry name" value="GGDEF"/>
    <property type="match status" value="1"/>
</dbReference>
<dbReference type="GO" id="GO:1902201">
    <property type="term" value="P:negative regulation of bacterial-type flagellum-dependent cell motility"/>
    <property type="evidence" value="ECO:0007669"/>
    <property type="project" value="TreeGrafter"/>
</dbReference>
<proteinExistence type="predicted"/>